<dbReference type="AlphaFoldDB" id="A0A0J8VGN4"/>
<gene>
    <name evidence="1" type="ORF">C9I94_03985</name>
</gene>
<dbReference type="OrthoDB" id="5888461at2"/>
<accession>A0A0J8VGN4</accession>
<sequence length="324" mass="37336">MTDLYQSIDVPFNYRHTCWFCGEPYFESYGFMPSPNYEHQAHPLMLPCCQECFTSCKSIKVSSLDLLRDKVKEQLHKRYAKHLQIGVNWTKEELEDCEFEGKALEGFRESAWAMFEIAKERVNYQGWPVSIDGIPVAGMTNVFQFEFDGICYTGLNHAVQQLALKHGIPQPYLEKVVELVGRSKMAYALRFCKTSYGYSDAQIAASLDSLKALLAEEAVNESMVDSPAVTSTRSREFSISEIHDLILYRTQISAYAIQWALERGIDTLHKLAVQEDAFFEHFAKDSEMVAFTYFNGLQIYLEKRETDPLWAEQEDPNRELFARL</sequence>
<name>A0A0J8VGN4_9GAMM</name>
<dbReference type="EMBL" id="PYLZ01000001">
    <property type="protein sequence ID" value="PSW27140.1"/>
    <property type="molecule type" value="Genomic_DNA"/>
</dbReference>
<evidence type="ECO:0000313" key="2">
    <source>
        <dbReference type="Proteomes" id="UP000240481"/>
    </source>
</evidence>
<protein>
    <submittedName>
        <fullName evidence="1">Uncharacterized protein</fullName>
    </submittedName>
</protein>
<organism evidence="1 2">
    <name type="scientific">Photobacterium swingsii</name>
    <dbReference type="NCBI Taxonomy" id="680026"/>
    <lineage>
        <taxon>Bacteria</taxon>
        <taxon>Pseudomonadati</taxon>
        <taxon>Pseudomonadota</taxon>
        <taxon>Gammaproteobacteria</taxon>
        <taxon>Vibrionales</taxon>
        <taxon>Vibrionaceae</taxon>
        <taxon>Photobacterium</taxon>
    </lineage>
</organism>
<reference evidence="1 2" key="1">
    <citation type="submission" date="2018-01" db="EMBL/GenBank/DDBJ databases">
        <title>Whole genome sequencing of Histamine producing bacteria.</title>
        <authorList>
            <person name="Butler K."/>
        </authorList>
    </citation>
    <scope>NUCLEOTIDE SEQUENCE [LARGE SCALE GENOMIC DNA]</scope>
    <source>
        <strain evidence="1 2">DSM 24669</strain>
    </source>
</reference>
<dbReference type="STRING" id="680026.AB733_02090"/>
<comment type="caution">
    <text evidence="1">The sequence shown here is derived from an EMBL/GenBank/DDBJ whole genome shotgun (WGS) entry which is preliminary data.</text>
</comment>
<proteinExistence type="predicted"/>
<evidence type="ECO:0000313" key="1">
    <source>
        <dbReference type="EMBL" id="PSW27140.1"/>
    </source>
</evidence>
<keyword evidence="2" id="KW-1185">Reference proteome</keyword>
<dbReference type="Proteomes" id="UP000240481">
    <property type="component" value="Unassembled WGS sequence"/>
</dbReference>
<dbReference type="RefSeq" id="WP_048897251.1">
    <property type="nucleotide sequence ID" value="NZ_AP024852.1"/>
</dbReference>